<dbReference type="Gene3D" id="3.40.50.300">
    <property type="entry name" value="P-loop containing nucleotide triphosphate hydrolases"/>
    <property type="match status" value="1"/>
</dbReference>
<dbReference type="GO" id="GO:0005524">
    <property type="term" value="F:ATP binding"/>
    <property type="evidence" value="ECO:0007669"/>
    <property type="project" value="UniProtKB-KW"/>
</dbReference>
<dbReference type="SUPFAM" id="SSF52540">
    <property type="entry name" value="P-loop containing nucleoside triphosphate hydrolases"/>
    <property type="match status" value="1"/>
</dbReference>
<dbReference type="PANTHER" id="PTHR34301">
    <property type="entry name" value="DNA-BINDING PROTEIN-RELATED"/>
    <property type="match status" value="1"/>
</dbReference>
<dbReference type="AlphaFoldDB" id="A0A432LLQ2"/>
<reference evidence="2 3" key="1">
    <citation type="submission" date="2018-12" db="EMBL/GenBank/DDBJ databases">
        <title>Genome sequencing of Prevotella sp. KCOM 3155 (= JS262).</title>
        <authorList>
            <person name="Kook J.-K."/>
            <person name="Park S.-N."/>
            <person name="Lim Y.K."/>
        </authorList>
    </citation>
    <scope>NUCLEOTIDE SEQUENCE [LARGE SCALE GENOMIC DNA]</scope>
    <source>
        <strain evidence="2 3">KCOM 3155</strain>
    </source>
</reference>
<dbReference type="OrthoDB" id="9805535at2"/>
<keyword evidence="3" id="KW-1185">Reference proteome</keyword>
<organism evidence="2 3">
    <name type="scientific">Prevotella koreensis</name>
    <dbReference type="NCBI Taxonomy" id="2490854"/>
    <lineage>
        <taxon>Bacteria</taxon>
        <taxon>Pseudomonadati</taxon>
        <taxon>Bacteroidota</taxon>
        <taxon>Bacteroidia</taxon>
        <taxon>Bacteroidales</taxon>
        <taxon>Prevotellaceae</taxon>
        <taxon>Prevotella</taxon>
    </lineage>
</organism>
<proteinExistence type="predicted"/>
<feature type="domain" description="ATPase" evidence="1">
    <location>
        <begin position="16"/>
        <end position="198"/>
    </location>
</feature>
<dbReference type="RefSeq" id="WP_126678799.1">
    <property type="nucleotide sequence ID" value="NZ_RYYU01000001.1"/>
</dbReference>
<evidence type="ECO:0000259" key="1">
    <source>
        <dbReference type="Pfam" id="PF01637"/>
    </source>
</evidence>
<dbReference type="Pfam" id="PF01637">
    <property type="entry name" value="ATPase_2"/>
    <property type="match status" value="1"/>
</dbReference>
<dbReference type="Proteomes" id="UP000278983">
    <property type="component" value="Unassembled WGS sequence"/>
</dbReference>
<dbReference type="PANTHER" id="PTHR34301:SF8">
    <property type="entry name" value="ATPASE DOMAIN-CONTAINING PROTEIN"/>
    <property type="match status" value="1"/>
</dbReference>
<evidence type="ECO:0000313" key="3">
    <source>
        <dbReference type="Proteomes" id="UP000278983"/>
    </source>
</evidence>
<dbReference type="InterPro" id="IPR011579">
    <property type="entry name" value="ATPase_dom"/>
</dbReference>
<name>A0A432LLQ2_9BACT</name>
<comment type="caution">
    <text evidence="2">The sequence shown here is derived from an EMBL/GenBank/DDBJ whole genome shotgun (WGS) entry which is preliminary data.</text>
</comment>
<keyword evidence="2" id="KW-0547">Nucleotide-binding</keyword>
<evidence type="ECO:0000313" key="2">
    <source>
        <dbReference type="EMBL" id="RUL59694.1"/>
    </source>
</evidence>
<protein>
    <submittedName>
        <fullName evidence="2">ATP-binding protein</fullName>
    </submittedName>
</protein>
<gene>
    <name evidence="2" type="ORF">EHV08_07930</name>
</gene>
<keyword evidence="2" id="KW-0067">ATP-binding</keyword>
<accession>A0A432LLQ2</accession>
<dbReference type="InterPro" id="IPR027417">
    <property type="entry name" value="P-loop_NTPase"/>
</dbReference>
<dbReference type="EMBL" id="RYYU01000001">
    <property type="protein sequence ID" value="RUL59694.1"/>
    <property type="molecule type" value="Genomic_DNA"/>
</dbReference>
<sequence length="356" mass="41521">MRNPFKFGTVVDGEFFTDRVNELEQIRHILQSDNHLVLISPRRYGKTSLVMKAVKLSEMPYIMLNMQDVVSTEDLSAKLIKAVFKIYPWEHLKHLMTHFRVTPTISVNPVSNAIDVSFQPRINSDTVLEDAMSMLAKVADKDKRLVVVLDEFQEITSIDKGLDKKLRSIMQLQQNINYIFLGSQESMMAEIFEHKKSPFYHFGMLMRLNNIPESDFQEYLTTRLKPILEEKADAVTHNIIETTRCHPYYTQQLASRVWELAEYQGIEDNVAEEAVKGIVLAHDLDFERLWMALNKTDRHTMIEICQGKNPIHSLDKATSTTFSSLKRLLKSGFIIRENRYDIEDPFFKQWITERQK</sequence>